<keyword evidence="1" id="KW-1133">Transmembrane helix</keyword>
<protein>
    <submittedName>
        <fullName evidence="2">Uncharacterized protein</fullName>
    </submittedName>
</protein>
<keyword evidence="1" id="KW-0472">Membrane</keyword>
<feature type="transmembrane region" description="Helical" evidence="1">
    <location>
        <begin position="28"/>
        <end position="48"/>
    </location>
</feature>
<comment type="caution">
    <text evidence="2">The sequence shown here is derived from an EMBL/GenBank/DDBJ whole genome shotgun (WGS) entry which is preliminary data.</text>
</comment>
<keyword evidence="3" id="KW-1185">Reference proteome</keyword>
<evidence type="ECO:0000313" key="2">
    <source>
        <dbReference type="EMBL" id="TRM13220.1"/>
    </source>
</evidence>
<sequence length="62" mass="7230">MKFLVYQIIGMGIIWIGLAYFYQDMDQLSKIVFYLVTSWLLLLIVLLIKQTIKGDGNKDKSE</sequence>
<dbReference type="EMBL" id="VJMZ01000001">
    <property type="protein sequence ID" value="TRM13220.1"/>
    <property type="molecule type" value="Genomic_DNA"/>
</dbReference>
<feature type="transmembrane region" description="Helical" evidence="1">
    <location>
        <begin position="5"/>
        <end position="22"/>
    </location>
</feature>
<dbReference type="AlphaFoldDB" id="A0A549YMY7"/>
<proteinExistence type="predicted"/>
<organism evidence="2 3">
    <name type="scientific">Lentibacillus cibarius</name>
    <dbReference type="NCBI Taxonomy" id="2583219"/>
    <lineage>
        <taxon>Bacteria</taxon>
        <taxon>Bacillati</taxon>
        <taxon>Bacillota</taxon>
        <taxon>Bacilli</taxon>
        <taxon>Bacillales</taxon>
        <taxon>Bacillaceae</taxon>
        <taxon>Lentibacillus</taxon>
    </lineage>
</organism>
<evidence type="ECO:0000256" key="1">
    <source>
        <dbReference type="SAM" id="Phobius"/>
    </source>
</evidence>
<accession>A0A549YMY7</accession>
<gene>
    <name evidence="2" type="ORF">FH966_07750</name>
</gene>
<name>A0A549YMY7_9BACI</name>
<dbReference type="Proteomes" id="UP000319280">
    <property type="component" value="Unassembled WGS sequence"/>
</dbReference>
<keyword evidence="1" id="KW-0812">Transmembrane</keyword>
<evidence type="ECO:0000313" key="3">
    <source>
        <dbReference type="Proteomes" id="UP000319280"/>
    </source>
</evidence>
<reference evidence="2 3" key="1">
    <citation type="submission" date="2019-07" db="EMBL/GenBank/DDBJ databases">
        <title>Genomic analysis of Lentibacillus sp. NKC851-2.</title>
        <authorList>
            <person name="Oh Y.J."/>
        </authorList>
    </citation>
    <scope>NUCLEOTIDE SEQUENCE [LARGE SCALE GENOMIC DNA]</scope>
    <source>
        <strain evidence="2 3">NKC851-2</strain>
    </source>
</reference>